<keyword evidence="2" id="KW-0548">Nucleotidyltransferase</keyword>
<accession>A0A9E7PPI1</accession>
<evidence type="ECO:0000313" key="3">
    <source>
        <dbReference type="Proteomes" id="UP001060368"/>
    </source>
</evidence>
<dbReference type="EMBL" id="CP096115">
    <property type="protein sequence ID" value="UUX93685.1"/>
    <property type="molecule type" value="Genomic_DNA"/>
</dbReference>
<dbReference type="PANTHER" id="PTHR34047:SF8">
    <property type="entry name" value="PROTEIN YKFC"/>
    <property type="match status" value="1"/>
</dbReference>
<dbReference type="GeneID" id="74307252"/>
<keyword evidence="2" id="KW-0695">RNA-directed DNA polymerase</keyword>
<dbReference type="InterPro" id="IPR051083">
    <property type="entry name" value="GrpII_Intron_Splice-Mob/Def"/>
</dbReference>
<dbReference type="RefSeq" id="WP_257743821.1">
    <property type="nucleotide sequence ID" value="NZ_CP096115.1"/>
</dbReference>
<evidence type="ECO:0000313" key="2">
    <source>
        <dbReference type="EMBL" id="UUX93685.1"/>
    </source>
</evidence>
<dbReference type="GO" id="GO:0003964">
    <property type="term" value="F:RNA-directed DNA polymerase activity"/>
    <property type="evidence" value="ECO:0007669"/>
    <property type="project" value="UniProtKB-KW"/>
</dbReference>
<dbReference type="Pfam" id="PF00078">
    <property type="entry name" value="RVT_1"/>
    <property type="match status" value="1"/>
</dbReference>
<dbReference type="SUPFAM" id="SSF56672">
    <property type="entry name" value="DNA/RNA polymerases"/>
    <property type="match status" value="1"/>
</dbReference>
<reference evidence="2" key="1">
    <citation type="submission" date="2022-04" db="EMBL/GenBank/DDBJ databases">
        <title>Complete genome of Methanoplanus endosymbiosus DSM 3599.</title>
        <authorList>
            <person name="Chen S.-C."/>
            <person name="You Y.-T."/>
            <person name="Zhou Y.-Z."/>
            <person name="Lai M.-C."/>
        </authorList>
    </citation>
    <scope>NUCLEOTIDE SEQUENCE</scope>
    <source>
        <strain evidence="2">DSM 3599</strain>
    </source>
</reference>
<dbReference type="CDD" id="cd01651">
    <property type="entry name" value="RT_G2_intron"/>
    <property type="match status" value="1"/>
</dbReference>
<dbReference type="InterPro" id="IPR013597">
    <property type="entry name" value="Mat_intron_G2"/>
</dbReference>
<organism evidence="2 3">
    <name type="scientific">Methanoplanus endosymbiosus</name>
    <dbReference type="NCBI Taxonomy" id="33865"/>
    <lineage>
        <taxon>Archaea</taxon>
        <taxon>Methanobacteriati</taxon>
        <taxon>Methanobacteriota</taxon>
        <taxon>Stenosarchaea group</taxon>
        <taxon>Methanomicrobia</taxon>
        <taxon>Methanomicrobiales</taxon>
        <taxon>Methanomicrobiaceae</taxon>
        <taxon>Methanoplanus</taxon>
    </lineage>
</organism>
<dbReference type="Pfam" id="PF08388">
    <property type="entry name" value="GIIM"/>
    <property type="match status" value="1"/>
</dbReference>
<keyword evidence="3" id="KW-1185">Reference proteome</keyword>
<dbReference type="InterPro" id="IPR030931">
    <property type="entry name" value="Group_II_RT_mat"/>
</dbReference>
<dbReference type="InterPro" id="IPR043502">
    <property type="entry name" value="DNA/RNA_pol_sf"/>
</dbReference>
<dbReference type="PROSITE" id="PS50878">
    <property type="entry name" value="RT_POL"/>
    <property type="match status" value="1"/>
</dbReference>
<dbReference type="NCBIfam" id="TIGR04416">
    <property type="entry name" value="group_II_RT_mat"/>
    <property type="match status" value="1"/>
</dbReference>
<evidence type="ECO:0000259" key="1">
    <source>
        <dbReference type="PROSITE" id="PS50878"/>
    </source>
</evidence>
<dbReference type="AlphaFoldDB" id="A0A9E7PPI1"/>
<dbReference type="EC" id="2.7.7.49" evidence="2"/>
<dbReference type="InterPro" id="IPR000477">
    <property type="entry name" value="RT_dom"/>
</dbReference>
<name>A0A9E7PPI1_9EURY</name>
<proteinExistence type="predicted"/>
<feature type="domain" description="Reverse transcriptase" evidence="1">
    <location>
        <begin position="100"/>
        <end position="327"/>
    </location>
</feature>
<dbReference type="KEGG" id="mend:L6E24_06095"/>
<gene>
    <name evidence="2" type="primary">ltrA</name>
    <name evidence="2" type="ORF">L6E24_06095</name>
</gene>
<keyword evidence="2" id="KW-0808">Transferase</keyword>
<dbReference type="Pfam" id="PF13655">
    <property type="entry name" value="RVT_N"/>
    <property type="match status" value="1"/>
</dbReference>
<sequence length="487" mass="57627">MNVRYSTTLISEKRTDQDYSNQWRSIDWKEIKHQVNRLQTRIAKATRENKWNLVKRLQYLLTHSHYAKLLAIKMVTQNRGARTAGIDGERWMRHSDKMKAALSLTSKKYHAKPLKRIYIPKPGKETKRPLSIPTMYDRAMQALYTLALQPVAETRADKRSFGFRLFRCTQDAAQYAFFCLHHPKSAMWILEGDIQGCFDNISHEWLKINVPMEKSVLNQFLRAGFVFERKLYSTDKGTPQGGIISPILANIALDGIEKMLDDNFPNMKVHFIRYADDFLVTAPTRDIAEEICGQIQIFIAKRGLKLSKSKTLITHIDEGFDFLGWNFRKYNGKLLIKPSRNSIKKIIEKMKEIIHRGAAWTQEDLIIKLNPLITGWANYHRHIVAKRTYQKLDFILWNMLWRWAKRRHHNKGKRWIAQRYWHKEGARNWVFKSESVNLNSFAETKIRRHSMVKLEASPYLDQEYFYNRTEKIRKQTPWIQTKLSYFT</sequence>
<dbReference type="PANTHER" id="PTHR34047">
    <property type="entry name" value="NUCLEAR INTRON MATURASE 1, MITOCHONDRIAL-RELATED"/>
    <property type="match status" value="1"/>
</dbReference>
<dbReference type="InterPro" id="IPR025960">
    <property type="entry name" value="RVT_N"/>
</dbReference>
<dbReference type="Proteomes" id="UP001060368">
    <property type="component" value="Chromosome"/>
</dbReference>
<protein>
    <submittedName>
        <fullName evidence="2">Group II intron reverse transcriptase/maturase</fullName>
        <ecNumber evidence="2">2.7.7.49</ecNumber>
    </submittedName>
</protein>